<evidence type="ECO:0000313" key="1">
    <source>
        <dbReference type="EMBL" id="CEM51207.1"/>
    </source>
</evidence>
<dbReference type="EMBL" id="CDMZ01004876">
    <property type="protein sequence ID" value="CEM51207.1"/>
    <property type="molecule type" value="Genomic_DNA"/>
</dbReference>
<protein>
    <recommendedName>
        <fullName evidence="2">Sushi domain-containing protein</fullName>
    </recommendedName>
</protein>
<organism evidence="1">
    <name type="scientific">Chromera velia CCMP2878</name>
    <dbReference type="NCBI Taxonomy" id="1169474"/>
    <lineage>
        <taxon>Eukaryota</taxon>
        <taxon>Sar</taxon>
        <taxon>Alveolata</taxon>
        <taxon>Colpodellida</taxon>
        <taxon>Chromeraceae</taxon>
        <taxon>Chromera</taxon>
    </lineage>
</organism>
<reference evidence="1" key="1">
    <citation type="submission" date="2014-11" db="EMBL/GenBank/DDBJ databases">
        <authorList>
            <person name="Otto D Thomas"/>
            <person name="Naeem Raeece"/>
        </authorList>
    </citation>
    <scope>NUCLEOTIDE SEQUENCE</scope>
</reference>
<dbReference type="PhylomeDB" id="A0A0G4I2Q8"/>
<proteinExistence type="predicted"/>
<evidence type="ECO:0008006" key="2">
    <source>
        <dbReference type="Google" id="ProtNLM"/>
    </source>
</evidence>
<accession>A0A0G4I2Q8</accession>
<name>A0A0G4I2Q8_9ALVE</name>
<dbReference type="AlphaFoldDB" id="A0A0G4I2Q8"/>
<sequence length="166" mass="17880">MVGSPPNFVKGQAEEGSVVPEGESLDISCDSDSGFFPPFGMPIEAQSLVCRGAQEGFSQRVLECFSTAICQEGEWSPLDFKCARSCSPFPVEELEERGAQVKAVSAEELKSSPLLYAHGAVVTMSCPSGMAGMRGEAGQAVKCFDGKWEERTLHCTGRHAEMCFEK</sequence>
<gene>
    <name evidence="1" type="ORF">Cvel_35139</name>
</gene>
<dbReference type="VEuPathDB" id="CryptoDB:Cvel_35139"/>